<organism evidence="6 7">
    <name type="scientific">Candidatus Dojkabacteria bacterium CG_4_10_14_0_2_um_filter_Dojkabacteria_WS6_41_15</name>
    <dbReference type="NCBI Taxonomy" id="2014249"/>
    <lineage>
        <taxon>Bacteria</taxon>
        <taxon>Candidatus Dojkabacteria</taxon>
    </lineage>
</organism>
<feature type="domain" description="D-isomer specific 2-hydroxyacid dehydrogenase NAD-binding" evidence="5">
    <location>
        <begin position="210"/>
        <end position="388"/>
    </location>
</feature>
<keyword evidence="2" id="KW-0520">NAD</keyword>
<proteinExistence type="inferred from homology"/>
<evidence type="ECO:0000313" key="6">
    <source>
        <dbReference type="EMBL" id="PJA13590.1"/>
    </source>
</evidence>
<dbReference type="SUPFAM" id="SSF52283">
    <property type="entry name" value="Formate/glycerate dehydrogenase catalytic domain-like"/>
    <property type="match status" value="1"/>
</dbReference>
<dbReference type="SUPFAM" id="SSF51735">
    <property type="entry name" value="NAD(P)-binding Rossmann-fold domains"/>
    <property type="match status" value="1"/>
</dbReference>
<evidence type="ECO:0000259" key="5">
    <source>
        <dbReference type="Pfam" id="PF02826"/>
    </source>
</evidence>
<accession>A0A2M7W1J2</accession>
<dbReference type="PANTHER" id="PTHR43026">
    <property type="entry name" value="2-HYDROXYACID DEHYDROGENASE HOMOLOG 1-RELATED"/>
    <property type="match status" value="1"/>
</dbReference>
<evidence type="ECO:0000256" key="1">
    <source>
        <dbReference type="ARBA" id="ARBA00005854"/>
    </source>
</evidence>
<dbReference type="PANTHER" id="PTHR43026:SF1">
    <property type="entry name" value="2-HYDROXYACID DEHYDROGENASE HOMOLOG 1-RELATED"/>
    <property type="match status" value="1"/>
</dbReference>
<dbReference type="EMBL" id="PFQB01000080">
    <property type="protein sequence ID" value="PJA13590.1"/>
    <property type="molecule type" value="Genomic_DNA"/>
</dbReference>
<dbReference type="InterPro" id="IPR036388">
    <property type="entry name" value="WH-like_DNA-bd_sf"/>
</dbReference>
<dbReference type="Pfam" id="PF00389">
    <property type="entry name" value="2-Hacid_dh"/>
    <property type="match status" value="1"/>
</dbReference>
<sequence>MEEMALLRFLKQNRGASVYEVMKEFGIKRTAALYHLDELLNKSLIVIYKKGRSNLFLVAETEKVQEYFEKKIAQLQEGFQQLATNREYKVVKARTSGKLTLSFVNYYDLQAEDRGALASYYDIIDYSDTQLYISPEEFIKRAKDADVIVNNYACETTEEIISQLPQTQYMHLSTHMYRYVDVNALRKYRIHLSNISYTYKATAVSEYLLAQTFSLLRNTVEAAEQVRTGVNEFRYFCGEQLRGKKVIIFGTEIGTRDLVELLRGLGVEIGIYCEDPKQDPTVFGISHFATKEEVFETGDIFYFSWTGDEYKALVGKIDRVFLDMIKRPVYFVSVYKHHYIDYQRLRELLYSGMIRGIALDSYPEIQEGQLQDAKRLMYLPNVLITPDIGWYTRDSVKNMNAQTTQRLIAYAEGKTEFLLF</sequence>
<dbReference type="InterPro" id="IPR058205">
    <property type="entry name" value="D-LDH-like"/>
</dbReference>
<dbReference type="InterPro" id="IPR006140">
    <property type="entry name" value="D-isomer_DH_NAD-bd"/>
</dbReference>
<reference evidence="7" key="1">
    <citation type="submission" date="2017-09" db="EMBL/GenBank/DDBJ databases">
        <title>Depth-based differentiation of microbial function through sediment-hosted aquifers and enrichment of novel symbionts in the deep terrestrial subsurface.</title>
        <authorList>
            <person name="Probst A.J."/>
            <person name="Ladd B."/>
            <person name="Jarett J.K."/>
            <person name="Geller-Mcgrath D.E."/>
            <person name="Sieber C.M.K."/>
            <person name="Emerson J.B."/>
            <person name="Anantharaman K."/>
            <person name="Thomas B.C."/>
            <person name="Malmstrom R."/>
            <person name="Stieglmeier M."/>
            <person name="Klingl A."/>
            <person name="Woyke T."/>
            <person name="Ryan C.M."/>
            <person name="Banfield J.F."/>
        </authorList>
    </citation>
    <scope>NUCLEOTIDE SEQUENCE [LARGE SCALE GENOMIC DNA]</scope>
</reference>
<dbReference type="InterPro" id="IPR036291">
    <property type="entry name" value="NAD(P)-bd_dom_sf"/>
</dbReference>
<dbReference type="Proteomes" id="UP000228952">
    <property type="component" value="Unassembled WGS sequence"/>
</dbReference>
<keyword evidence="3" id="KW-0560">Oxidoreductase</keyword>
<dbReference type="InterPro" id="IPR036390">
    <property type="entry name" value="WH_DNA-bd_sf"/>
</dbReference>
<comment type="caution">
    <text evidence="6">The sequence shown here is derived from an EMBL/GenBank/DDBJ whole genome shotgun (WGS) entry which is preliminary data.</text>
</comment>
<evidence type="ECO:0000313" key="7">
    <source>
        <dbReference type="Proteomes" id="UP000228952"/>
    </source>
</evidence>
<dbReference type="GO" id="GO:0008720">
    <property type="term" value="F:D-lactate dehydrogenase (NAD+) activity"/>
    <property type="evidence" value="ECO:0007669"/>
    <property type="project" value="TreeGrafter"/>
</dbReference>
<evidence type="ECO:0000256" key="2">
    <source>
        <dbReference type="ARBA" id="ARBA00023027"/>
    </source>
</evidence>
<gene>
    <name evidence="6" type="ORF">COX64_03215</name>
</gene>
<comment type="similarity">
    <text evidence="1 3">Belongs to the D-isomer specific 2-hydroxyacid dehydrogenase family.</text>
</comment>
<name>A0A2M7W1J2_9BACT</name>
<evidence type="ECO:0000256" key="3">
    <source>
        <dbReference type="RuleBase" id="RU003719"/>
    </source>
</evidence>
<dbReference type="InterPro" id="IPR006139">
    <property type="entry name" value="D-isomer_2_OHA_DH_cat_dom"/>
</dbReference>
<dbReference type="GO" id="GO:0051287">
    <property type="term" value="F:NAD binding"/>
    <property type="evidence" value="ECO:0007669"/>
    <property type="project" value="InterPro"/>
</dbReference>
<dbReference type="SUPFAM" id="SSF46785">
    <property type="entry name" value="Winged helix' DNA-binding domain"/>
    <property type="match status" value="1"/>
</dbReference>
<dbReference type="Gene3D" id="3.40.50.720">
    <property type="entry name" value="NAD(P)-binding Rossmann-like Domain"/>
    <property type="match status" value="2"/>
</dbReference>
<dbReference type="Gene3D" id="1.10.10.10">
    <property type="entry name" value="Winged helix-like DNA-binding domain superfamily/Winged helix DNA-binding domain"/>
    <property type="match status" value="1"/>
</dbReference>
<protein>
    <submittedName>
        <fullName evidence="6">Uncharacterized protein</fullName>
    </submittedName>
</protein>
<feature type="domain" description="D-isomer specific 2-hydroxyacid dehydrogenase catalytic" evidence="4">
    <location>
        <begin position="112"/>
        <end position="415"/>
    </location>
</feature>
<evidence type="ECO:0000259" key="4">
    <source>
        <dbReference type="Pfam" id="PF00389"/>
    </source>
</evidence>
<dbReference type="AlphaFoldDB" id="A0A2M7W1J2"/>
<dbReference type="Pfam" id="PF02826">
    <property type="entry name" value="2-Hacid_dh_C"/>
    <property type="match status" value="1"/>
</dbReference>